<sequence length="77" mass="9184">MSDIHTVIERQLQTIEREENVRILYACESGSRAWGFPPRDSDYDLRNCASGFWADGFERRFRGRQSLSSIHRYHSRY</sequence>
<protein>
    <submittedName>
        <fullName evidence="1">Nucleotidyltransferase domain-containing protein</fullName>
    </submittedName>
</protein>
<comment type="caution">
    <text evidence="1">The sequence shown here is derived from an EMBL/GenBank/DDBJ whole genome shotgun (WGS) entry which is preliminary data.</text>
</comment>
<name>A0A841U7Z0_9BACL</name>
<dbReference type="AlphaFoldDB" id="A0A841U7Z0"/>
<accession>A0A841U7Z0</accession>
<evidence type="ECO:0000313" key="1">
    <source>
        <dbReference type="EMBL" id="MBB6695148.1"/>
    </source>
</evidence>
<dbReference type="EMBL" id="JACJVR010000112">
    <property type="protein sequence ID" value="MBB6695148.1"/>
    <property type="molecule type" value="Genomic_DNA"/>
</dbReference>
<keyword evidence="2" id="KW-1185">Reference proteome</keyword>
<gene>
    <name evidence="1" type="ORF">H7B90_27505</name>
</gene>
<evidence type="ECO:0000313" key="2">
    <source>
        <dbReference type="Proteomes" id="UP000553776"/>
    </source>
</evidence>
<dbReference type="Proteomes" id="UP000553776">
    <property type="component" value="Unassembled WGS sequence"/>
</dbReference>
<proteinExistence type="predicted"/>
<dbReference type="InterPro" id="IPR018775">
    <property type="entry name" value="RlaP"/>
</dbReference>
<organism evidence="1 2">
    <name type="scientific">Cohnella xylanilytica</name>
    <dbReference type="NCBI Taxonomy" id="557555"/>
    <lineage>
        <taxon>Bacteria</taxon>
        <taxon>Bacillati</taxon>
        <taxon>Bacillota</taxon>
        <taxon>Bacilli</taxon>
        <taxon>Bacillales</taxon>
        <taxon>Paenibacillaceae</taxon>
        <taxon>Cohnella</taxon>
    </lineage>
</organism>
<dbReference type="GO" id="GO:0016740">
    <property type="term" value="F:transferase activity"/>
    <property type="evidence" value="ECO:0007669"/>
    <property type="project" value="UniProtKB-KW"/>
</dbReference>
<dbReference type="Pfam" id="PF10127">
    <property type="entry name" value="RlaP"/>
    <property type="match status" value="1"/>
</dbReference>
<reference evidence="1 2" key="1">
    <citation type="submission" date="2020-08" db="EMBL/GenBank/DDBJ databases">
        <title>Cohnella phylogeny.</title>
        <authorList>
            <person name="Dunlap C."/>
        </authorList>
    </citation>
    <scope>NUCLEOTIDE SEQUENCE [LARGE SCALE GENOMIC DNA]</scope>
    <source>
        <strain evidence="1 2">DSM 25239</strain>
    </source>
</reference>
<keyword evidence="1" id="KW-0808">Transferase</keyword>